<comment type="caution">
    <text evidence="1">The sequence shown here is derived from an EMBL/GenBank/DDBJ whole genome shotgun (WGS) entry which is preliminary data.</text>
</comment>
<name>A0AAD9KG92_RIDPI</name>
<evidence type="ECO:0000313" key="1">
    <source>
        <dbReference type="EMBL" id="KAK2170761.1"/>
    </source>
</evidence>
<evidence type="ECO:0000313" key="2">
    <source>
        <dbReference type="Proteomes" id="UP001209878"/>
    </source>
</evidence>
<gene>
    <name evidence="1" type="ORF">NP493_1143g01000</name>
</gene>
<dbReference type="AlphaFoldDB" id="A0AAD9KG92"/>
<proteinExistence type="predicted"/>
<protein>
    <submittedName>
        <fullName evidence="1">Uncharacterized protein</fullName>
    </submittedName>
</protein>
<sequence length="213" mass="23571">MSVYRLCLPGIQRPVKRIGGHAADSPAAEHWLCEPRSSCVSRNMTPCRGACERKFRVNAPKCSRNCGLFVRPPSPDNGRLQLVLVTPVGTQVGTQIDGSHDGTTGLQVRNLPAAVSDWSVPLRPKVSSGARRHQPNCVTSRLFARLRYFPNVRWPRVYIRPNGLRGSAGPPGTDCGPGPRLRSIRRNVTGFRPGRARRRKSFDMDCRMCSDSL</sequence>
<organism evidence="1 2">
    <name type="scientific">Ridgeia piscesae</name>
    <name type="common">Tubeworm</name>
    <dbReference type="NCBI Taxonomy" id="27915"/>
    <lineage>
        <taxon>Eukaryota</taxon>
        <taxon>Metazoa</taxon>
        <taxon>Spiralia</taxon>
        <taxon>Lophotrochozoa</taxon>
        <taxon>Annelida</taxon>
        <taxon>Polychaeta</taxon>
        <taxon>Sedentaria</taxon>
        <taxon>Canalipalpata</taxon>
        <taxon>Sabellida</taxon>
        <taxon>Siboglinidae</taxon>
        <taxon>Ridgeia</taxon>
    </lineage>
</organism>
<reference evidence="1" key="1">
    <citation type="journal article" date="2023" name="Mol. Biol. Evol.">
        <title>Third-Generation Sequencing Reveals the Adaptive Role of the Epigenome in Three Deep-Sea Polychaetes.</title>
        <authorList>
            <person name="Perez M."/>
            <person name="Aroh O."/>
            <person name="Sun Y."/>
            <person name="Lan Y."/>
            <person name="Juniper S.K."/>
            <person name="Young C.R."/>
            <person name="Angers B."/>
            <person name="Qian P.Y."/>
        </authorList>
    </citation>
    <scope>NUCLEOTIDE SEQUENCE</scope>
    <source>
        <strain evidence="1">R07B-5</strain>
    </source>
</reference>
<dbReference type="Proteomes" id="UP001209878">
    <property type="component" value="Unassembled WGS sequence"/>
</dbReference>
<accession>A0AAD9KG92</accession>
<keyword evidence="2" id="KW-1185">Reference proteome</keyword>
<dbReference type="EMBL" id="JAODUO010001142">
    <property type="protein sequence ID" value="KAK2170761.1"/>
    <property type="molecule type" value="Genomic_DNA"/>
</dbReference>